<dbReference type="InterPro" id="IPR011009">
    <property type="entry name" value="Kinase-like_dom_sf"/>
</dbReference>
<organism evidence="1 2">
    <name type="scientific">Anaerococcus lactolyticus S7-1-13</name>
    <dbReference type="NCBI Taxonomy" id="1284686"/>
    <lineage>
        <taxon>Bacteria</taxon>
        <taxon>Bacillati</taxon>
        <taxon>Bacillota</taxon>
        <taxon>Tissierellia</taxon>
        <taxon>Tissierellales</taxon>
        <taxon>Peptoniphilaceae</taxon>
        <taxon>Anaerococcus</taxon>
    </lineage>
</organism>
<dbReference type="RefSeq" id="WP_004827433.1">
    <property type="nucleotide sequence ID" value="NZ_JRMW01000043.1"/>
</dbReference>
<keyword evidence="1" id="KW-0808">Transferase</keyword>
<dbReference type="EMBL" id="JRMW01000043">
    <property type="protein sequence ID" value="KGF03101.1"/>
    <property type="molecule type" value="Genomic_DNA"/>
</dbReference>
<reference evidence="1 2" key="1">
    <citation type="submission" date="2014-07" db="EMBL/GenBank/DDBJ databases">
        <authorList>
            <person name="McCorrison J."/>
            <person name="Sanka R."/>
            <person name="Torralba M."/>
            <person name="Gillis M."/>
            <person name="Haft D.H."/>
            <person name="Methe B."/>
            <person name="Sutton G."/>
            <person name="Nelson K.E."/>
        </authorList>
    </citation>
    <scope>NUCLEOTIDE SEQUENCE [LARGE SCALE GENOMIC DNA]</scope>
    <source>
        <strain evidence="1 2">S7-1-13</strain>
    </source>
</reference>
<gene>
    <name evidence="1" type="ORF">HMPREF1630_08915</name>
</gene>
<evidence type="ECO:0000313" key="2">
    <source>
        <dbReference type="Proteomes" id="UP000029579"/>
    </source>
</evidence>
<name>A0A095X061_9FIRM</name>
<dbReference type="SUPFAM" id="SSF56112">
    <property type="entry name" value="Protein kinase-like (PK-like)"/>
    <property type="match status" value="1"/>
</dbReference>
<dbReference type="PANTHER" id="PTHR41283:SF1">
    <property type="entry name" value="AMINOGLYCOSIDE PHOSPHOTRANSFERASE DOMAIN-CONTAINING PROTEIN"/>
    <property type="match status" value="1"/>
</dbReference>
<proteinExistence type="predicted"/>
<sequence length="297" mass="34572">MTSDIRNILGHTNIFNNQDKVNSIEKIGSSKYKVEKDDKYYVFSFYDLNQFDDFENEDLVNEVLAHAGLNPLTIYEKGIMPDIEKSYKVYEYRNEIALKDYLEKASDQDQEKVGTEFGLALRKLHGIKAQDPVDWQKEFLIVSNKIFYMHGLNEIGDDDYILIDYINANKHLTENTAINLLYKNISDKNIRIYNENSLDLRGIKKLEYGDGIIDFVEINRIAITYPLFAKAALKAYHNGEKPARKFYRLLSLYQATTILESIINLRNKSDSTLTPEEVDGLLEMYDNFNRITPKWVD</sequence>
<dbReference type="AlphaFoldDB" id="A0A095X061"/>
<evidence type="ECO:0000313" key="1">
    <source>
        <dbReference type="EMBL" id="KGF03101.1"/>
    </source>
</evidence>
<dbReference type="GO" id="GO:0016301">
    <property type="term" value="F:kinase activity"/>
    <property type="evidence" value="ECO:0007669"/>
    <property type="project" value="UniProtKB-KW"/>
</dbReference>
<comment type="caution">
    <text evidence="1">The sequence shown here is derived from an EMBL/GenBank/DDBJ whole genome shotgun (WGS) entry which is preliminary data.</text>
</comment>
<keyword evidence="1" id="KW-0418">Kinase</keyword>
<dbReference type="Proteomes" id="UP000029579">
    <property type="component" value="Unassembled WGS sequence"/>
</dbReference>
<dbReference type="PANTHER" id="PTHR41283">
    <property type="entry name" value="AMINOGLYCOSIDE PHOSPHOTRANSFERASE"/>
    <property type="match status" value="1"/>
</dbReference>
<dbReference type="eggNOG" id="COG3173">
    <property type="taxonomic scope" value="Bacteria"/>
</dbReference>
<accession>A0A095X061</accession>
<protein>
    <submittedName>
        <fullName evidence="1">Kanamycin kinase</fullName>
    </submittedName>
</protein>